<gene>
    <name evidence="7" type="ORF">GCM10009533_12140</name>
</gene>
<dbReference type="PROSITE" id="PS00329">
    <property type="entry name" value="HSP70_2"/>
    <property type="match status" value="1"/>
</dbReference>
<dbReference type="InterPro" id="IPR043129">
    <property type="entry name" value="ATPase_NBD"/>
</dbReference>
<accession>A0ABP3M7C5</accession>
<keyword evidence="5" id="KW-0143">Chaperone</keyword>
<dbReference type="PANTHER" id="PTHR47197:SF3">
    <property type="entry name" value="DIHYDRO-HEME D1 DEHYDROGENASE"/>
    <property type="match status" value="1"/>
</dbReference>
<dbReference type="NCBIfam" id="TIGR02276">
    <property type="entry name" value="beta_rpt_yvtn"/>
    <property type="match status" value="4"/>
</dbReference>
<dbReference type="RefSeq" id="WP_009946268.1">
    <property type="nucleotide sequence ID" value="NZ_BAAAGS010000005.1"/>
</dbReference>
<keyword evidence="4" id="KW-0346">Stress response</keyword>
<evidence type="ECO:0000256" key="6">
    <source>
        <dbReference type="SAM" id="MobiDB-lite"/>
    </source>
</evidence>
<sequence>MGYSLGVDLGTTFTAVAVDRTERIEMLTLGDRTVVAPAVVFARDDGGVVTGDAAVRRAMSEPFRTGREFKRRLGDPTPLMLGGTPYSAVALLGYLLRDALHKVTETEGEAPENVVLTHPANWGPYRRELFDEVPRLGGLDEVRKVTEPEAAAAYYAAKRRLDDGEVVAVYDLGGGTFDATVLRKLPDGIAILGSPEGIERLGGVDFDEAVLNHVDRELNGAIGELPPQDPQAATALRRLRQDCIEAKEALSIDTETTIPVFLPNRHCEVRLTRAEFEDMIRVPIESTIEALRRALRSARVEPAELAAVLLVGGSSRIPLVARMVSEELRRPTAVDAHPKYAVALGAAALAGVETGHEGASLATAKVIPAARSSGNGGNGGLRTETVQEPAPAAAGGGGTPPPETGGRGGGGGEPGGEPPGRRGGRARAAVTGVLGKPRNIITLAAAVLGVLVLVGTLSLFGGGVGPDVQAPGPRVAEPIVPGPAVQPNAFAASLPNPTPAPDIGVAAPRGVAVTPDGRYAFVTSRNTSRVSVIDVAGGRVVASVFLKVPPQFVAVAPDGRRAYVSAYPPTGPENEVAVIDVASATVIAEVPVGKHPYTLSVSPDGRQVYVPDHDSAEISVMSTDTNSVEGVIRVPRNPHSVSFSPDGQTAYVANHESNLVSVVDTATRSVTGSIPVPPSPHSTTITPDGTEVLVASYDAGTVSTIDTGSKKVVATTRVGAKPSSVAIAPDGRHAYVVNEGSNSVSVIATGNDQVTATVPVGRAPVVAAVTPDGRQAYVTNVNSNSVSVLNTGQ</sequence>
<dbReference type="Gene3D" id="2.130.10.10">
    <property type="entry name" value="YVTN repeat-like/Quinoprotein amine dehydrogenase"/>
    <property type="match status" value="2"/>
</dbReference>
<keyword evidence="8" id="KW-1185">Reference proteome</keyword>
<comment type="caution">
    <text evidence="7">The sequence shown here is derived from an EMBL/GenBank/DDBJ whole genome shotgun (WGS) entry which is preliminary data.</text>
</comment>
<reference evidence="8" key="1">
    <citation type="journal article" date="2019" name="Int. J. Syst. Evol. Microbiol.">
        <title>The Global Catalogue of Microorganisms (GCM) 10K type strain sequencing project: providing services to taxonomists for standard genome sequencing and annotation.</title>
        <authorList>
            <consortium name="The Broad Institute Genomics Platform"/>
            <consortium name="The Broad Institute Genome Sequencing Center for Infectious Disease"/>
            <person name="Wu L."/>
            <person name="Ma J."/>
        </authorList>
    </citation>
    <scope>NUCLEOTIDE SEQUENCE [LARGE SCALE GENOMIC DNA]</scope>
    <source>
        <strain evidence="8">JCM 10303</strain>
    </source>
</reference>
<evidence type="ECO:0008006" key="9">
    <source>
        <dbReference type="Google" id="ProtNLM"/>
    </source>
</evidence>
<dbReference type="Pfam" id="PF00012">
    <property type="entry name" value="HSP70"/>
    <property type="match status" value="2"/>
</dbReference>
<keyword evidence="3" id="KW-0067">ATP-binding</keyword>
<protein>
    <recommendedName>
        <fullName evidence="9">YVTN family beta-propeller protein</fullName>
    </recommendedName>
</protein>
<dbReference type="InterPro" id="IPR051200">
    <property type="entry name" value="Host-pathogen_enzymatic-act"/>
</dbReference>
<evidence type="ECO:0000256" key="3">
    <source>
        <dbReference type="ARBA" id="ARBA00022840"/>
    </source>
</evidence>
<dbReference type="InterPro" id="IPR011964">
    <property type="entry name" value="YVTN_b-propeller_repeat"/>
</dbReference>
<evidence type="ECO:0000256" key="1">
    <source>
        <dbReference type="ARBA" id="ARBA00007381"/>
    </source>
</evidence>
<evidence type="ECO:0000313" key="7">
    <source>
        <dbReference type="EMBL" id="GAA0514745.1"/>
    </source>
</evidence>
<dbReference type="InterPro" id="IPR013126">
    <property type="entry name" value="Hsp_70_fam"/>
</dbReference>
<dbReference type="PANTHER" id="PTHR47197">
    <property type="entry name" value="PROTEIN NIRF"/>
    <property type="match status" value="1"/>
</dbReference>
<dbReference type="InterPro" id="IPR019405">
    <property type="entry name" value="Lactonase_7-beta_prop"/>
</dbReference>
<dbReference type="Gene3D" id="3.30.420.40">
    <property type="match status" value="2"/>
</dbReference>
<dbReference type="InterPro" id="IPR018181">
    <property type="entry name" value="Heat_shock_70_CS"/>
</dbReference>
<name>A0ABP3M7C5_SACER</name>
<evidence type="ECO:0000256" key="2">
    <source>
        <dbReference type="ARBA" id="ARBA00022741"/>
    </source>
</evidence>
<dbReference type="Proteomes" id="UP001500729">
    <property type="component" value="Unassembled WGS sequence"/>
</dbReference>
<organism evidence="7 8">
    <name type="scientific">Saccharopolyspora erythraea</name>
    <name type="common">Streptomyces erythraeus</name>
    <dbReference type="NCBI Taxonomy" id="1836"/>
    <lineage>
        <taxon>Bacteria</taxon>
        <taxon>Bacillati</taxon>
        <taxon>Actinomycetota</taxon>
        <taxon>Actinomycetes</taxon>
        <taxon>Pseudonocardiales</taxon>
        <taxon>Pseudonocardiaceae</taxon>
        <taxon>Saccharopolyspora</taxon>
    </lineage>
</organism>
<feature type="compositionally biased region" description="Gly residues" evidence="6">
    <location>
        <begin position="405"/>
        <end position="415"/>
    </location>
</feature>
<dbReference type="SUPFAM" id="SSF50974">
    <property type="entry name" value="Nitrous oxide reductase, N-terminal domain"/>
    <property type="match status" value="1"/>
</dbReference>
<dbReference type="PRINTS" id="PR00301">
    <property type="entry name" value="HEATSHOCK70"/>
</dbReference>
<dbReference type="PROSITE" id="PS01036">
    <property type="entry name" value="HSP70_3"/>
    <property type="match status" value="1"/>
</dbReference>
<evidence type="ECO:0000256" key="5">
    <source>
        <dbReference type="ARBA" id="ARBA00023186"/>
    </source>
</evidence>
<proteinExistence type="inferred from homology"/>
<dbReference type="Gene3D" id="3.90.640.10">
    <property type="entry name" value="Actin, Chain A, domain 4"/>
    <property type="match status" value="1"/>
</dbReference>
<evidence type="ECO:0000313" key="8">
    <source>
        <dbReference type="Proteomes" id="UP001500729"/>
    </source>
</evidence>
<evidence type="ECO:0000256" key="4">
    <source>
        <dbReference type="ARBA" id="ARBA00023016"/>
    </source>
</evidence>
<dbReference type="SUPFAM" id="SSF53067">
    <property type="entry name" value="Actin-like ATPase domain"/>
    <property type="match status" value="2"/>
</dbReference>
<comment type="similarity">
    <text evidence="1">Belongs to the heat shock protein 70 family.</text>
</comment>
<dbReference type="EMBL" id="BAAAGS010000005">
    <property type="protein sequence ID" value="GAA0514745.1"/>
    <property type="molecule type" value="Genomic_DNA"/>
</dbReference>
<keyword evidence="2" id="KW-0547">Nucleotide-binding</keyword>
<feature type="region of interest" description="Disordered" evidence="6">
    <location>
        <begin position="389"/>
        <end position="426"/>
    </location>
</feature>
<dbReference type="InterPro" id="IPR011045">
    <property type="entry name" value="N2O_reductase_N"/>
</dbReference>
<dbReference type="InterPro" id="IPR015943">
    <property type="entry name" value="WD40/YVTN_repeat-like_dom_sf"/>
</dbReference>
<dbReference type="Pfam" id="PF10282">
    <property type="entry name" value="Lactonase"/>
    <property type="match status" value="1"/>
</dbReference>